<dbReference type="AlphaFoldDB" id="A0A7W8YC41"/>
<keyword evidence="2" id="KW-1185">Reference proteome</keyword>
<evidence type="ECO:0000313" key="2">
    <source>
        <dbReference type="Proteomes" id="UP000523863"/>
    </source>
</evidence>
<comment type="caution">
    <text evidence="1">The sequence shown here is derived from an EMBL/GenBank/DDBJ whole genome shotgun (WGS) entry which is preliminary data.</text>
</comment>
<sequence>MMSAAVLIAIHRHGDQGRANGAFLHHESEVFGHLDLLCAQRKKLSCQVRDDQSCRVSSGDDVALLARCVQESLCPSGVFGGNMLFEPRDDVRFAGMLQLCRSESGGEGFQCSVAFDPEGQHSF</sequence>
<accession>A0A7W8YC41</accession>
<protein>
    <submittedName>
        <fullName evidence="1">Uncharacterized protein</fullName>
    </submittedName>
</protein>
<dbReference type="EMBL" id="JACHBL010000001">
    <property type="protein sequence ID" value="MBB5598662.1"/>
    <property type="molecule type" value="Genomic_DNA"/>
</dbReference>
<gene>
    <name evidence="1" type="ORF">BKA12_001742</name>
</gene>
<name>A0A7W8YC41_9MICC</name>
<reference evidence="1 2" key="1">
    <citation type="submission" date="2020-08" db="EMBL/GenBank/DDBJ databases">
        <title>Sequencing the genomes of 1000 actinobacteria strains.</title>
        <authorList>
            <person name="Klenk H.-P."/>
        </authorList>
    </citation>
    <scope>NUCLEOTIDE SEQUENCE [LARGE SCALE GENOMIC DNA]</scope>
    <source>
        <strain evidence="1 2">DSM 23694</strain>
    </source>
</reference>
<proteinExistence type="predicted"/>
<dbReference type="Proteomes" id="UP000523863">
    <property type="component" value="Unassembled WGS sequence"/>
</dbReference>
<organism evidence="1 2">
    <name type="scientific">Neomicrococcus lactis</name>
    <dbReference type="NCBI Taxonomy" id="732241"/>
    <lineage>
        <taxon>Bacteria</taxon>
        <taxon>Bacillati</taxon>
        <taxon>Actinomycetota</taxon>
        <taxon>Actinomycetes</taxon>
        <taxon>Micrococcales</taxon>
        <taxon>Micrococcaceae</taxon>
        <taxon>Neomicrococcus</taxon>
    </lineage>
</organism>
<evidence type="ECO:0000313" key="1">
    <source>
        <dbReference type="EMBL" id="MBB5598662.1"/>
    </source>
</evidence>